<dbReference type="OrthoDB" id="101448at2157"/>
<reference evidence="3 5" key="1">
    <citation type="submission" date="2015-08" db="EMBL/GenBank/DDBJ databases">
        <title>Thermococcus thioreducens DSM 14981 genome sequencing.</title>
        <authorList>
            <person name="Hong S.-J."/>
            <person name="Kim M.-C."/>
            <person name="Shin J.-H."/>
        </authorList>
    </citation>
    <scope>NUCLEOTIDE SEQUENCE [LARGE SCALE GENOMIC DNA]</scope>
    <source>
        <strain evidence="3 5">DSM 14981</strain>
    </source>
</reference>
<keyword evidence="1" id="KW-1133">Transmembrane helix</keyword>
<proteinExistence type="predicted"/>
<feature type="transmembrane region" description="Helical" evidence="1">
    <location>
        <begin position="68"/>
        <end position="89"/>
    </location>
</feature>
<evidence type="ECO:0000313" key="2">
    <source>
        <dbReference type="EMBL" id="ASJ12474.1"/>
    </source>
</evidence>
<organism evidence="3 5">
    <name type="scientific">Thermococcus thioreducens</name>
    <dbReference type="NCBI Taxonomy" id="277988"/>
    <lineage>
        <taxon>Archaea</taxon>
        <taxon>Methanobacteriati</taxon>
        <taxon>Methanobacteriota</taxon>
        <taxon>Thermococci</taxon>
        <taxon>Thermococcales</taxon>
        <taxon>Thermococcaceae</taxon>
        <taxon>Thermococcus</taxon>
    </lineage>
</organism>
<dbReference type="GeneID" id="33333963"/>
<keyword evidence="7" id="KW-1185">Reference proteome</keyword>
<evidence type="ECO:0000313" key="6">
    <source>
        <dbReference type="Proteomes" id="UP000182125"/>
    </source>
</evidence>
<dbReference type="EMBL" id="LIXN01000008">
    <property type="protein sequence ID" value="KQH82521.1"/>
    <property type="molecule type" value="Genomic_DNA"/>
</dbReference>
<name>A0A0Q2M382_9EURY</name>
<dbReference type="PATRIC" id="fig|277988.4.peg.1304"/>
<dbReference type="Proteomes" id="UP000182125">
    <property type="component" value="Unassembled WGS sequence"/>
</dbReference>
<sequence>MGWKRFLVLTLVLLFFGMMVSGASATASFVNATVNSTATLPGDPSPEKRPGGEIQPENVGAEIVVEKFFGTFVPGIGWVVFISGVVLAISKYLYSKPVSEFTEAFYKELPDRISYNGQELAKGIENKNRWGTKVEIGYGYVKKKWFGLKKETVIVKSVITITRDEVKAVEDLFSPKEYGKLLAQAYLNGWDANDAKKLAEEFDKQYRGFRAYFNGANLDCGVFEGGDVIIDAKGANHIIVNHIKKKPGKDQFTHISAVDLLNELGKTIENPYKTTCGDIVNGKQRIVLVRYSPKLGKKVVVVIERIKWGMYRIVTAFPPSSGRY</sequence>
<dbReference type="EMBL" id="CP015105">
    <property type="protein sequence ID" value="ASJ12474.1"/>
    <property type="molecule type" value="Genomic_DNA"/>
</dbReference>
<evidence type="ECO:0000313" key="5">
    <source>
        <dbReference type="Proteomes" id="UP000051862"/>
    </source>
</evidence>
<dbReference type="STRING" id="277988.SAMN05216170_0750"/>
<dbReference type="Proteomes" id="UP000051862">
    <property type="component" value="Unassembled WGS sequence"/>
</dbReference>
<reference evidence="2 7" key="2">
    <citation type="submission" date="2016-04" db="EMBL/GenBank/DDBJ databases">
        <title>Complete genome sequence of Thermococcus thioreducens type strain OGL-20P.</title>
        <authorList>
            <person name="Oger P.M."/>
        </authorList>
    </citation>
    <scope>NUCLEOTIDE SEQUENCE [LARGE SCALE GENOMIC DNA]</scope>
    <source>
        <strain evidence="2 7">OGL-20P</strain>
    </source>
</reference>
<keyword evidence="1" id="KW-0812">Transmembrane</keyword>
<dbReference type="Proteomes" id="UP000250136">
    <property type="component" value="Chromosome"/>
</dbReference>
<protein>
    <submittedName>
        <fullName evidence="3">Uncharacterized protein</fullName>
    </submittedName>
</protein>
<gene>
    <name evidence="2" type="ORF">A3L14_06025</name>
    <name evidence="3" type="ORF">AMR53_06220</name>
    <name evidence="4" type="ORF">SAMN05216170_0750</name>
</gene>
<evidence type="ECO:0000256" key="1">
    <source>
        <dbReference type="SAM" id="Phobius"/>
    </source>
</evidence>
<evidence type="ECO:0000313" key="3">
    <source>
        <dbReference type="EMBL" id="KQH82521.1"/>
    </source>
</evidence>
<dbReference type="AlphaFoldDB" id="A0A0Q2M382"/>
<dbReference type="RefSeq" id="WP_055429417.1">
    <property type="nucleotide sequence ID" value="NZ_CP015105.1"/>
</dbReference>
<dbReference type="EMBL" id="FOIW01000001">
    <property type="protein sequence ID" value="SEV90165.1"/>
    <property type="molecule type" value="Genomic_DNA"/>
</dbReference>
<evidence type="ECO:0000313" key="4">
    <source>
        <dbReference type="EMBL" id="SEV90165.1"/>
    </source>
</evidence>
<reference evidence="4 6" key="3">
    <citation type="submission" date="2016-10" db="EMBL/GenBank/DDBJ databases">
        <authorList>
            <person name="de Groot N.N."/>
        </authorList>
    </citation>
    <scope>NUCLEOTIDE SEQUENCE [LARGE SCALE GENOMIC DNA]</scope>
    <source>
        <strain evidence="4 6">OGL-20</strain>
    </source>
</reference>
<dbReference type="KEGG" id="ttd:A3L14_06025"/>
<accession>A0A0Q2M382</accession>
<keyword evidence="1" id="KW-0472">Membrane</keyword>
<evidence type="ECO:0000313" key="7">
    <source>
        <dbReference type="Proteomes" id="UP000250136"/>
    </source>
</evidence>